<keyword evidence="3 8" id="KW-1133">Transmembrane helix</keyword>
<dbReference type="InterPro" id="IPR036179">
    <property type="entry name" value="Ig-like_dom_sf"/>
</dbReference>
<feature type="transmembrane region" description="Helical" evidence="8">
    <location>
        <begin position="278"/>
        <end position="304"/>
    </location>
</feature>
<dbReference type="InterPro" id="IPR013106">
    <property type="entry name" value="Ig_V-set"/>
</dbReference>
<evidence type="ECO:0000256" key="2">
    <source>
        <dbReference type="ARBA" id="ARBA00022692"/>
    </source>
</evidence>
<dbReference type="PANTHER" id="PTHR19256:SF65">
    <property type="entry name" value="T CELL RECEPTOR GAMMA CONSTANT 1-RELATED"/>
    <property type="match status" value="1"/>
</dbReference>
<evidence type="ECO:0000313" key="12">
    <source>
        <dbReference type="Proteomes" id="UP001187315"/>
    </source>
</evidence>
<keyword evidence="9" id="KW-0732">Signal</keyword>
<evidence type="ECO:0000256" key="6">
    <source>
        <dbReference type="ARBA" id="ARBA00023319"/>
    </source>
</evidence>
<dbReference type="Pfam" id="PF07686">
    <property type="entry name" value="V-set"/>
    <property type="match status" value="1"/>
</dbReference>
<dbReference type="InterPro" id="IPR013783">
    <property type="entry name" value="Ig-like_fold"/>
</dbReference>
<reference evidence="11" key="1">
    <citation type="submission" date="2023-08" db="EMBL/GenBank/DDBJ databases">
        <title>Pelteobagrus vachellii genome.</title>
        <authorList>
            <person name="Liu H."/>
        </authorList>
    </citation>
    <scope>NUCLEOTIDE SEQUENCE</scope>
    <source>
        <strain evidence="11">PRFRI_2022a</strain>
        <tissue evidence="11">Muscle</tissue>
    </source>
</reference>
<dbReference type="SUPFAM" id="SSF48726">
    <property type="entry name" value="Immunoglobulin"/>
    <property type="match status" value="2"/>
</dbReference>
<dbReference type="SMART" id="SM00407">
    <property type="entry name" value="IGc1"/>
    <property type="match status" value="1"/>
</dbReference>
<proteinExistence type="predicted"/>
<feature type="chain" id="PRO_5041711784" description="Ig-like domain-containing protein" evidence="9">
    <location>
        <begin position="20"/>
        <end position="319"/>
    </location>
</feature>
<feature type="compositionally biased region" description="Low complexity" evidence="7">
    <location>
        <begin position="236"/>
        <end position="247"/>
    </location>
</feature>
<keyword evidence="12" id="KW-1185">Reference proteome</keyword>
<evidence type="ECO:0000256" key="1">
    <source>
        <dbReference type="ARBA" id="ARBA00004370"/>
    </source>
</evidence>
<dbReference type="InterPro" id="IPR051117">
    <property type="entry name" value="TRG_var/const_region"/>
</dbReference>
<dbReference type="PANTHER" id="PTHR19256">
    <property type="entry name" value="T-CELL RECEPTOR GAMMA CHAIN"/>
    <property type="match status" value="1"/>
</dbReference>
<accession>A0AA88T6E7</accession>
<protein>
    <recommendedName>
        <fullName evidence="10">Ig-like domain-containing protein</fullName>
    </recommendedName>
</protein>
<feature type="domain" description="Ig-like" evidence="10">
    <location>
        <begin position="134"/>
        <end position="226"/>
    </location>
</feature>
<feature type="compositionally biased region" description="Basic and acidic residues" evidence="7">
    <location>
        <begin position="248"/>
        <end position="267"/>
    </location>
</feature>
<gene>
    <name evidence="11" type="ORF">Q7C36_004914</name>
</gene>
<keyword evidence="4 8" id="KW-0472">Membrane</keyword>
<comment type="subcellular location">
    <subcellularLocation>
        <location evidence="1">Membrane</location>
    </subcellularLocation>
</comment>
<feature type="region of interest" description="Disordered" evidence="7">
    <location>
        <begin position="236"/>
        <end position="267"/>
    </location>
</feature>
<dbReference type="InterPro" id="IPR003597">
    <property type="entry name" value="Ig_C1-set"/>
</dbReference>
<evidence type="ECO:0000256" key="7">
    <source>
        <dbReference type="SAM" id="MobiDB-lite"/>
    </source>
</evidence>
<dbReference type="PROSITE" id="PS00290">
    <property type="entry name" value="IG_MHC"/>
    <property type="match status" value="1"/>
</dbReference>
<dbReference type="Proteomes" id="UP001187315">
    <property type="component" value="Unassembled WGS sequence"/>
</dbReference>
<evidence type="ECO:0000259" key="10">
    <source>
        <dbReference type="PROSITE" id="PS50835"/>
    </source>
</evidence>
<organism evidence="11 12">
    <name type="scientific">Tachysurus vachellii</name>
    <name type="common">Darkbarbel catfish</name>
    <name type="synonym">Pelteobagrus vachellii</name>
    <dbReference type="NCBI Taxonomy" id="175792"/>
    <lineage>
        <taxon>Eukaryota</taxon>
        <taxon>Metazoa</taxon>
        <taxon>Chordata</taxon>
        <taxon>Craniata</taxon>
        <taxon>Vertebrata</taxon>
        <taxon>Euteleostomi</taxon>
        <taxon>Actinopterygii</taxon>
        <taxon>Neopterygii</taxon>
        <taxon>Teleostei</taxon>
        <taxon>Ostariophysi</taxon>
        <taxon>Siluriformes</taxon>
        <taxon>Bagridae</taxon>
        <taxon>Tachysurus</taxon>
    </lineage>
</organism>
<feature type="signal peptide" evidence="9">
    <location>
        <begin position="1"/>
        <end position="19"/>
    </location>
</feature>
<dbReference type="AlphaFoldDB" id="A0AA88T6E7"/>
<dbReference type="GO" id="GO:0016020">
    <property type="term" value="C:membrane"/>
    <property type="evidence" value="ECO:0007669"/>
    <property type="project" value="UniProtKB-SubCell"/>
</dbReference>
<name>A0AA88T6E7_TACVA</name>
<evidence type="ECO:0000256" key="5">
    <source>
        <dbReference type="ARBA" id="ARBA00023170"/>
    </source>
</evidence>
<dbReference type="PROSITE" id="PS50835">
    <property type="entry name" value="IG_LIKE"/>
    <property type="match status" value="1"/>
</dbReference>
<keyword evidence="6" id="KW-0393">Immunoglobulin domain</keyword>
<dbReference type="InterPro" id="IPR003006">
    <property type="entry name" value="Ig/MHC_CS"/>
</dbReference>
<sequence length="319" mass="36461">MSNMTTVCFLLALIGCISGQFTPQEQFDVTRRGRSKRISCTVDTSVDLSKTPIHWYRQRRGEALQRILYFAAGASKATESESVRFNGGKKGSTFSVTISDHLLLFVIAYHIVDNEKVFSSGTRLYVSDGNMKTPEVSVYPISNQQPNHKRVLMCQARNMFPDIVKFTWKAENERGENVELKDEEMLEQRDEDNKITSMLIVDKQKDINTFTCSVKHVSSDEDKKLSIPKDALDDPVPVVTCPTPKQKAQQEKEEHKKEDDKEEKEKLGHDGFELSRSLYLFSVTYVILLVKNILYFCTVSVLLYKRNTANKKILRNVAQ</sequence>
<dbReference type="Pfam" id="PF07654">
    <property type="entry name" value="C1-set"/>
    <property type="match status" value="1"/>
</dbReference>
<evidence type="ECO:0000256" key="9">
    <source>
        <dbReference type="SAM" id="SignalP"/>
    </source>
</evidence>
<keyword evidence="2 8" id="KW-0812">Transmembrane</keyword>
<comment type="caution">
    <text evidence="11">The sequence shown here is derived from an EMBL/GenBank/DDBJ whole genome shotgun (WGS) entry which is preliminary data.</text>
</comment>
<dbReference type="Gene3D" id="2.60.40.10">
    <property type="entry name" value="Immunoglobulins"/>
    <property type="match status" value="2"/>
</dbReference>
<evidence type="ECO:0000313" key="11">
    <source>
        <dbReference type="EMBL" id="KAK2860748.1"/>
    </source>
</evidence>
<evidence type="ECO:0000256" key="4">
    <source>
        <dbReference type="ARBA" id="ARBA00023136"/>
    </source>
</evidence>
<keyword evidence="5" id="KW-0675">Receptor</keyword>
<evidence type="ECO:0000256" key="8">
    <source>
        <dbReference type="SAM" id="Phobius"/>
    </source>
</evidence>
<evidence type="ECO:0000256" key="3">
    <source>
        <dbReference type="ARBA" id="ARBA00022989"/>
    </source>
</evidence>
<dbReference type="EMBL" id="JAVHJS010000004">
    <property type="protein sequence ID" value="KAK2860748.1"/>
    <property type="molecule type" value="Genomic_DNA"/>
</dbReference>
<dbReference type="InterPro" id="IPR007110">
    <property type="entry name" value="Ig-like_dom"/>
</dbReference>